<dbReference type="eggNOG" id="KOG1211">
    <property type="taxonomic scope" value="Eukaryota"/>
</dbReference>
<reference evidence="2 3" key="1">
    <citation type="journal article" date="2013" name="BMC Genomics">
        <title>The genome and transcriptome of the pine saprophyte Ophiostoma piceae, and a comparison with the bark beetle-associated pine pathogen Grosmannia clavigera.</title>
        <authorList>
            <person name="Haridas S."/>
            <person name="Wang Y."/>
            <person name="Lim L."/>
            <person name="Massoumi Alamouti S."/>
            <person name="Jackman S."/>
            <person name="Docking R."/>
            <person name="Robertson G."/>
            <person name="Birol I."/>
            <person name="Bohlmann J."/>
            <person name="Breuil C."/>
        </authorList>
    </citation>
    <scope>NUCLEOTIDE SEQUENCE [LARGE SCALE GENOMIC DNA]</scope>
    <source>
        <strain evidence="2 3">UAMH 11346</strain>
    </source>
</reference>
<protein>
    <submittedName>
        <fullName evidence="2">Amidase</fullName>
    </submittedName>
</protein>
<dbReference type="InterPro" id="IPR023631">
    <property type="entry name" value="Amidase_dom"/>
</dbReference>
<dbReference type="AlphaFoldDB" id="S3BXC9"/>
<gene>
    <name evidence="2" type="ORF">F503_04636</name>
</gene>
<name>S3BXC9_OPHP1</name>
<evidence type="ECO:0000259" key="1">
    <source>
        <dbReference type="Pfam" id="PF01425"/>
    </source>
</evidence>
<evidence type="ECO:0000313" key="2">
    <source>
        <dbReference type="EMBL" id="EPE04121.1"/>
    </source>
</evidence>
<dbReference type="InterPro" id="IPR036928">
    <property type="entry name" value="AS_sf"/>
</dbReference>
<dbReference type="PANTHER" id="PTHR42678:SF11">
    <property type="entry name" value="AMIDASE FAMILY PROTEIN"/>
    <property type="match status" value="1"/>
</dbReference>
<accession>S3BXC9</accession>
<dbReference type="VEuPathDB" id="FungiDB:F503_04636"/>
<dbReference type="EMBL" id="KE148162">
    <property type="protein sequence ID" value="EPE04121.1"/>
    <property type="molecule type" value="Genomic_DNA"/>
</dbReference>
<dbReference type="Pfam" id="PF01425">
    <property type="entry name" value="Amidase"/>
    <property type="match status" value="1"/>
</dbReference>
<dbReference type="HOGENOM" id="CLU_009600_15_0_1"/>
<keyword evidence="3" id="KW-1185">Reference proteome</keyword>
<dbReference type="NCBIfam" id="NF005127">
    <property type="entry name" value="PRK06565.1"/>
    <property type="match status" value="1"/>
</dbReference>
<dbReference type="SUPFAM" id="SSF75304">
    <property type="entry name" value="Amidase signature (AS) enzymes"/>
    <property type="match status" value="1"/>
</dbReference>
<organism evidence="2 3">
    <name type="scientific">Ophiostoma piceae (strain UAMH 11346)</name>
    <name type="common">Sap stain fungus</name>
    <dbReference type="NCBI Taxonomy" id="1262450"/>
    <lineage>
        <taxon>Eukaryota</taxon>
        <taxon>Fungi</taxon>
        <taxon>Dikarya</taxon>
        <taxon>Ascomycota</taxon>
        <taxon>Pezizomycotina</taxon>
        <taxon>Sordariomycetes</taxon>
        <taxon>Sordariomycetidae</taxon>
        <taxon>Ophiostomatales</taxon>
        <taxon>Ophiostomataceae</taxon>
        <taxon>Ophiostoma</taxon>
    </lineage>
</organism>
<dbReference type="PANTHER" id="PTHR42678">
    <property type="entry name" value="AMIDASE"/>
    <property type="match status" value="1"/>
</dbReference>
<sequence>MTTLNIVEASIRDVEGALSSGAVTTVDLVTKYLKRVALFDCRGPVLNAIPILNPHVFDEAAASDDRRKSGQTPLGLLEGIPYTVKDSYKVKGMTVASGSPAFSNLVAGDDAFTVATIRAAGGVLIGRTNMPPMAFGGMQRGVYGRAETPYGPNKFLAAAWASGSSNGSAASTAASMAVFGMAEETVSSGRSPASNNALVAYTPSRGAISIRGNWPLYPTCDVVVPHTRTVADLARLLDVIAAQDPTTTGDFWRDQPYVKLPLPWGVHIKDLQGSTNIIRPGTFDFICLSTSLAGVRIGVPDMYIGGPTPAGATPVFVADGVRKLWDIARQDLESLGAEIIIVPNFPAVTAYEHPETLSPAGAPKLPKDAQVHEKNHLLAHGWDSFLRGCHDPKFSAGLAALDERTIFPDSLRTATERKFLPTNNTIPWGTLAGTVEKTGGPSAYYDSDYLRTSLQALEDMRKSLLDNYLKQTNCDFFVWPCQGDVAPADADVDVASAKIAWQNGVHYSHGNKALRHLGIPTVTVPMGMIPDKKMPVGLTFAGRAYDDAKLLQLAHAYENKTHHRVAPLEHTPSLPSDEINLDTVHPPRSRALRPVLTVDKCDGITAMKNTVLTIAGTVSVQAGPGTTAASPPLVEITVSGVDVPAGDIVVRELQGESGSVFRFNATVTSPAPRTWDSREETLVPVARDKTMVVILARAAVAGYPSGYLSLV</sequence>
<feature type="domain" description="Amidase" evidence="1">
    <location>
        <begin position="27"/>
        <end position="247"/>
    </location>
</feature>
<dbReference type="OMA" id="WMDGLKL"/>
<dbReference type="Gene3D" id="3.90.1300.10">
    <property type="entry name" value="Amidase signature (AS) domain"/>
    <property type="match status" value="1"/>
</dbReference>
<dbReference type="OrthoDB" id="566138at2759"/>
<evidence type="ECO:0000313" key="3">
    <source>
        <dbReference type="Proteomes" id="UP000016923"/>
    </source>
</evidence>
<proteinExistence type="predicted"/>
<dbReference type="STRING" id="1262450.S3BXC9"/>
<dbReference type="Proteomes" id="UP000016923">
    <property type="component" value="Unassembled WGS sequence"/>
</dbReference>